<proteinExistence type="inferred from homology"/>
<comment type="similarity">
    <text evidence="1 4">Belongs to the plant dirigent protein family.</text>
</comment>
<dbReference type="InterPro" id="IPR004265">
    <property type="entry name" value="Dirigent"/>
</dbReference>
<organism evidence="5 6">
    <name type="scientific">Quercus rubra</name>
    <name type="common">Northern red oak</name>
    <name type="synonym">Quercus borealis</name>
    <dbReference type="NCBI Taxonomy" id="3512"/>
    <lineage>
        <taxon>Eukaryota</taxon>
        <taxon>Viridiplantae</taxon>
        <taxon>Streptophyta</taxon>
        <taxon>Embryophyta</taxon>
        <taxon>Tracheophyta</taxon>
        <taxon>Spermatophyta</taxon>
        <taxon>Magnoliopsida</taxon>
        <taxon>eudicotyledons</taxon>
        <taxon>Gunneridae</taxon>
        <taxon>Pentapetalae</taxon>
        <taxon>rosids</taxon>
        <taxon>fabids</taxon>
        <taxon>Fagales</taxon>
        <taxon>Fagaceae</taxon>
        <taxon>Quercus</taxon>
    </lineage>
</organism>
<dbReference type="EMBL" id="JAXUIC010000498">
    <property type="protein sequence ID" value="KAK4539317.1"/>
    <property type="molecule type" value="Genomic_DNA"/>
</dbReference>
<comment type="subcellular location">
    <subcellularLocation>
        <location evidence="4">Secreted</location>
        <location evidence="4">Extracellular space</location>
        <location evidence="4">Apoplast</location>
    </subcellularLocation>
</comment>
<dbReference type="GO" id="GO:0048046">
    <property type="term" value="C:apoplast"/>
    <property type="evidence" value="ECO:0007669"/>
    <property type="project" value="UniProtKB-SubCell"/>
</dbReference>
<dbReference type="GO" id="GO:0009699">
    <property type="term" value="P:phenylpropanoid biosynthetic process"/>
    <property type="evidence" value="ECO:0007669"/>
    <property type="project" value="UniProtKB-ARBA"/>
</dbReference>
<evidence type="ECO:0000256" key="3">
    <source>
        <dbReference type="ARBA" id="ARBA00022525"/>
    </source>
</evidence>
<comment type="caution">
    <text evidence="5">The sequence shown here is derived from an EMBL/GenBank/DDBJ whole genome shotgun (WGS) entry which is preliminary data.</text>
</comment>
<sequence>MAKTKTKTLTFLFILFTIFSISTLTTTAAKNHRFARALSPAKLGIKAEKLSHLHFYFHDTISGKNVTAVRVAEAAGTKTSPTIFGAVNVIDDPLTIKPELSSERVGSAQGILAAASQSEFAFATTFNFVFTSGQFNGSTLSVLGRNSVFSNIRELPIVGGTGVFRFARGYAQAHTYSRENNGNAVVEYNVYVYHY</sequence>
<keyword evidence="4" id="KW-0052">Apoplast</keyword>
<evidence type="ECO:0000256" key="4">
    <source>
        <dbReference type="RuleBase" id="RU363099"/>
    </source>
</evidence>
<protein>
    <recommendedName>
        <fullName evidence="4">Dirigent protein</fullName>
    </recommendedName>
</protein>
<keyword evidence="6" id="KW-1185">Reference proteome</keyword>
<dbReference type="AlphaFoldDB" id="A0AAN7I551"/>
<dbReference type="Proteomes" id="UP001324115">
    <property type="component" value="Unassembled WGS sequence"/>
</dbReference>
<name>A0AAN7I551_QUERU</name>
<gene>
    <name evidence="5" type="ORF">RGQ29_031930</name>
</gene>
<evidence type="ECO:0000313" key="6">
    <source>
        <dbReference type="Proteomes" id="UP001324115"/>
    </source>
</evidence>
<comment type="subunit">
    <text evidence="2 4">Homodimer.</text>
</comment>
<dbReference type="Gene3D" id="2.40.480.10">
    <property type="entry name" value="Allene oxide cyclase-like"/>
    <property type="match status" value="1"/>
</dbReference>
<accession>A0AAN7I551</accession>
<comment type="function">
    <text evidence="4">Dirigent proteins impart stereoselectivity on the phenoxy radical-coupling reaction, yielding optically active lignans from two molecules of coniferyl alcohol in the biosynthesis of lignans, flavonolignans, and alkaloids and thus plays a central role in plant secondary metabolism.</text>
</comment>
<evidence type="ECO:0000256" key="1">
    <source>
        <dbReference type="ARBA" id="ARBA00010746"/>
    </source>
</evidence>
<dbReference type="InterPro" id="IPR044859">
    <property type="entry name" value="Allene_oxi_cyc_Dirigent"/>
</dbReference>
<dbReference type="PANTHER" id="PTHR21495">
    <property type="entry name" value="NUCLEOPORIN-RELATED"/>
    <property type="match status" value="1"/>
</dbReference>
<evidence type="ECO:0000256" key="2">
    <source>
        <dbReference type="ARBA" id="ARBA00011738"/>
    </source>
</evidence>
<keyword evidence="3 4" id="KW-0964">Secreted</keyword>
<dbReference type="Pfam" id="PF03018">
    <property type="entry name" value="Dirigent"/>
    <property type="match status" value="1"/>
</dbReference>
<reference evidence="5 6" key="1">
    <citation type="journal article" date="2023" name="G3 (Bethesda)">
        <title>A haplotype-resolved chromosome-scale genome for Quercus rubra L. provides insights into the genetics of adaptive traits for red oak species.</title>
        <authorList>
            <person name="Kapoor B."/>
            <person name="Jenkins J."/>
            <person name="Schmutz J."/>
            <person name="Zhebentyayeva T."/>
            <person name="Kuelheim C."/>
            <person name="Coggeshall M."/>
            <person name="Heim C."/>
            <person name="Lasky J.R."/>
            <person name="Leites L."/>
            <person name="Islam-Faridi N."/>
            <person name="Romero-Severson J."/>
            <person name="DeLeo V.L."/>
            <person name="Lucas S.M."/>
            <person name="Lazic D."/>
            <person name="Gailing O."/>
            <person name="Carlson J."/>
            <person name="Staton M."/>
        </authorList>
    </citation>
    <scope>NUCLEOTIDE SEQUENCE [LARGE SCALE GENOMIC DNA]</scope>
    <source>
        <strain evidence="5">Pseudo-F2</strain>
    </source>
</reference>
<evidence type="ECO:0000313" key="5">
    <source>
        <dbReference type="EMBL" id="KAK4539317.1"/>
    </source>
</evidence>